<evidence type="ECO:0000256" key="6">
    <source>
        <dbReference type="SAM" id="Phobius"/>
    </source>
</evidence>
<name>A0A1F5LIM9_PENAI</name>
<feature type="transmembrane region" description="Helical" evidence="6">
    <location>
        <begin position="279"/>
        <end position="297"/>
    </location>
</feature>
<feature type="transmembrane region" description="Helical" evidence="6">
    <location>
        <begin position="157"/>
        <end position="179"/>
    </location>
</feature>
<feature type="transmembrane region" description="Helical" evidence="6">
    <location>
        <begin position="68"/>
        <end position="88"/>
    </location>
</feature>
<evidence type="ECO:0000256" key="2">
    <source>
        <dbReference type="ARBA" id="ARBA00010992"/>
    </source>
</evidence>
<feature type="transmembrane region" description="Helical" evidence="6">
    <location>
        <begin position="406"/>
        <end position="430"/>
    </location>
</feature>
<keyword evidence="5 6" id="KW-0472">Membrane</keyword>
<protein>
    <recommendedName>
        <fullName evidence="7">Major facilitator superfamily (MFS) profile domain-containing protein</fullName>
    </recommendedName>
</protein>
<feature type="transmembrane region" description="Helical" evidence="6">
    <location>
        <begin position="372"/>
        <end position="394"/>
    </location>
</feature>
<dbReference type="PANTHER" id="PTHR48022">
    <property type="entry name" value="PLASTIDIC GLUCOSE TRANSPORTER 4"/>
    <property type="match status" value="1"/>
</dbReference>
<feature type="transmembrane region" description="Helical" evidence="6">
    <location>
        <begin position="442"/>
        <end position="460"/>
    </location>
</feature>
<feature type="transmembrane region" description="Helical" evidence="6">
    <location>
        <begin position="343"/>
        <end position="366"/>
    </location>
</feature>
<dbReference type="FunFam" id="1.20.1250.20:FF:000078">
    <property type="entry name" value="MFS maltose transporter, putative"/>
    <property type="match status" value="1"/>
</dbReference>
<feature type="domain" description="Major facilitator superfamily (MFS) profile" evidence="7">
    <location>
        <begin position="21"/>
        <end position="464"/>
    </location>
</feature>
<dbReference type="GO" id="GO:0005351">
    <property type="term" value="F:carbohydrate:proton symporter activity"/>
    <property type="evidence" value="ECO:0007669"/>
    <property type="project" value="TreeGrafter"/>
</dbReference>
<dbReference type="PROSITE" id="PS00217">
    <property type="entry name" value="SUGAR_TRANSPORT_2"/>
    <property type="match status" value="1"/>
</dbReference>
<dbReference type="GeneID" id="34576124"/>
<feature type="transmembrane region" description="Helical" evidence="6">
    <location>
        <begin position="123"/>
        <end position="145"/>
    </location>
</feature>
<gene>
    <name evidence="8" type="ORF">PENARI_c008G03645</name>
</gene>
<dbReference type="PANTHER" id="PTHR48022:SF10">
    <property type="entry name" value="MAJOR FACILITATOR SUPERFAMILY (MFS) PROFILE DOMAIN-CONTAINING PROTEIN"/>
    <property type="match status" value="1"/>
</dbReference>
<reference evidence="8 9" key="1">
    <citation type="journal article" date="2016" name="Sci. Rep.">
        <title>Penicillium arizonense, a new, genome sequenced fungal species, reveals a high chemical diversity in secreted metabolites.</title>
        <authorList>
            <person name="Grijseels S."/>
            <person name="Nielsen J.C."/>
            <person name="Randelovic M."/>
            <person name="Nielsen J."/>
            <person name="Nielsen K.F."/>
            <person name="Workman M."/>
            <person name="Frisvad J.C."/>
        </authorList>
    </citation>
    <scope>NUCLEOTIDE SEQUENCE [LARGE SCALE GENOMIC DNA]</scope>
    <source>
        <strain evidence="8 9">CBS 141311</strain>
    </source>
</reference>
<evidence type="ECO:0000256" key="3">
    <source>
        <dbReference type="ARBA" id="ARBA00022692"/>
    </source>
</evidence>
<dbReference type="InterPro" id="IPR005829">
    <property type="entry name" value="Sugar_transporter_CS"/>
</dbReference>
<evidence type="ECO:0000256" key="5">
    <source>
        <dbReference type="ARBA" id="ARBA00023136"/>
    </source>
</evidence>
<keyword evidence="3 6" id="KW-0812">Transmembrane</keyword>
<evidence type="ECO:0000256" key="1">
    <source>
        <dbReference type="ARBA" id="ARBA00004141"/>
    </source>
</evidence>
<dbReference type="InterPro" id="IPR005828">
    <property type="entry name" value="MFS_sugar_transport-like"/>
</dbReference>
<accession>A0A1F5LIM9</accession>
<keyword evidence="4 6" id="KW-1133">Transmembrane helix</keyword>
<evidence type="ECO:0000313" key="9">
    <source>
        <dbReference type="Proteomes" id="UP000177622"/>
    </source>
</evidence>
<dbReference type="Proteomes" id="UP000177622">
    <property type="component" value="Unassembled WGS sequence"/>
</dbReference>
<comment type="subcellular location">
    <subcellularLocation>
        <location evidence="1">Membrane</location>
        <topology evidence="1">Multi-pass membrane protein</topology>
    </subcellularLocation>
</comment>
<organism evidence="8 9">
    <name type="scientific">Penicillium arizonense</name>
    <dbReference type="NCBI Taxonomy" id="1835702"/>
    <lineage>
        <taxon>Eukaryota</taxon>
        <taxon>Fungi</taxon>
        <taxon>Dikarya</taxon>
        <taxon>Ascomycota</taxon>
        <taxon>Pezizomycotina</taxon>
        <taxon>Eurotiomycetes</taxon>
        <taxon>Eurotiomycetidae</taxon>
        <taxon>Eurotiales</taxon>
        <taxon>Aspergillaceae</taxon>
        <taxon>Penicillium</taxon>
    </lineage>
</organism>
<sequence length="518" mass="57314">MSENTKMAYNSFYAHKKCLLICGIVAIANMQYGFDSSGVGGLQAMPGFLMVFGYKSPGNELGYGINSTVQQLITSLLTLGSFLSSLLAGLFSQFLGRRPALWMACVLNAAACAIQITSTSSNILYIGRLLLGFANGFFVTFSNIYTAEVAPAHLRGVTVALFAYWVNVGAIIGTVVDYYTKDQMNKLCYQIPLSCLFVVPTCLFIALFFVPESPRWLLHKGKELQARRALEQLRGVAIDPTELETEWTEMIRGVNEEKRTAKSVGFLDMFRGADLRRTMLCYCMISCQAASGIWFLIGYNTYFYSITGVTKPFQYSIMNTCLGFLGVNVGMFSIRYLVGRRSILLVGALGCGLSQLAAAISASIMSSSPNTLVAFMAIFMVFYNGCIATASYIVATEVVSSRLRAWTVGSATSVGSLLAWLTNFCTPYFINPDNLNWGARYGYIWAGSNFVVLLFILFFMPEMKGRTLEELNEMFAARVPTRKFRQYQCAMHEEIVRDVNAQKGGGEVFEIEDVRSSK</sequence>
<comment type="similarity">
    <text evidence="2">Belongs to the major facilitator superfamily. Sugar transporter (TC 2.A.1.1) family.</text>
</comment>
<dbReference type="EMBL" id="LXJU01000008">
    <property type="protein sequence ID" value="OGE53064.1"/>
    <property type="molecule type" value="Genomic_DNA"/>
</dbReference>
<dbReference type="GO" id="GO:0016020">
    <property type="term" value="C:membrane"/>
    <property type="evidence" value="ECO:0007669"/>
    <property type="project" value="UniProtKB-SubCell"/>
</dbReference>
<dbReference type="PROSITE" id="PS50850">
    <property type="entry name" value="MFS"/>
    <property type="match status" value="1"/>
</dbReference>
<dbReference type="InterPro" id="IPR050360">
    <property type="entry name" value="MFS_Sugar_Transporters"/>
</dbReference>
<comment type="caution">
    <text evidence="8">The sequence shown here is derived from an EMBL/GenBank/DDBJ whole genome shotgun (WGS) entry which is preliminary data.</text>
</comment>
<dbReference type="InterPro" id="IPR036259">
    <property type="entry name" value="MFS_trans_sf"/>
</dbReference>
<keyword evidence="9" id="KW-1185">Reference proteome</keyword>
<dbReference type="SUPFAM" id="SSF103473">
    <property type="entry name" value="MFS general substrate transporter"/>
    <property type="match status" value="1"/>
</dbReference>
<dbReference type="OrthoDB" id="6133115at2759"/>
<proteinExistence type="inferred from homology"/>
<feature type="transmembrane region" description="Helical" evidence="6">
    <location>
        <begin position="317"/>
        <end position="338"/>
    </location>
</feature>
<feature type="transmembrane region" description="Helical" evidence="6">
    <location>
        <begin position="100"/>
        <end position="117"/>
    </location>
</feature>
<dbReference type="RefSeq" id="XP_022488503.1">
    <property type="nucleotide sequence ID" value="XM_022631390.1"/>
</dbReference>
<feature type="transmembrane region" description="Helical" evidence="6">
    <location>
        <begin position="191"/>
        <end position="210"/>
    </location>
</feature>
<dbReference type="AlphaFoldDB" id="A0A1F5LIM9"/>
<dbReference type="Pfam" id="PF00083">
    <property type="entry name" value="Sugar_tr"/>
    <property type="match status" value="1"/>
</dbReference>
<dbReference type="InterPro" id="IPR020846">
    <property type="entry name" value="MFS_dom"/>
</dbReference>
<evidence type="ECO:0000313" key="8">
    <source>
        <dbReference type="EMBL" id="OGE53064.1"/>
    </source>
</evidence>
<dbReference type="Gene3D" id="1.20.1250.20">
    <property type="entry name" value="MFS general substrate transporter like domains"/>
    <property type="match status" value="1"/>
</dbReference>
<evidence type="ECO:0000256" key="4">
    <source>
        <dbReference type="ARBA" id="ARBA00022989"/>
    </source>
</evidence>
<evidence type="ECO:0000259" key="7">
    <source>
        <dbReference type="PROSITE" id="PS50850"/>
    </source>
</evidence>